<sequence length="490" mass="56799">MNINDKNKNKIKNLNYIYIYILILLSLYFISSISISNSMQDDIYINIFTGLSVFILVINVLSYYQITQSFFGGYNIYLIIGYFFWNGQSLLKLLNIDEKYYRSLLSIDNTSILKAELYLCLFLTIFHLGALVYIYFKPNCIIKLSKSKIEISMYNKSIRIVALLLMITSAFFYFDTLVQNAIISSQMGYGRLYNYDQIAVVKTSIENIFEYLAAFFVPGLILLYISTENQKHYKYLNLLFMVIIALNLVAGTRNGAVILIVVLLWLRHNFYKEFKNLKIFIIVFFIGIFLITILNTISLTRNMQQITIDYFIGIFMNNLTNENPIIKLISDMGNSGLPLIWTMDLVPSIFHYKLGLSYLASFLAIIPSLLLNGFSLTQEANLAEWLMKVKNMNYGPGYSLVAELYYNFGWMMSFMGLFLGAFFCKMLYYNKKEDKLKSILNGGFVAIFMYISLMSSRDSLYLIIRNSFYLILLPGLVIKLVYAMLSKFHK</sequence>
<feature type="transmembrane region" description="Helical" evidence="1">
    <location>
        <begin position="238"/>
        <end position="265"/>
    </location>
</feature>
<gene>
    <name evidence="2" type="primary">wzy</name>
    <name evidence="2" type="ORF">HLQ16_15370</name>
</gene>
<keyword evidence="1" id="KW-0472">Membrane</keyword>
<dbReference type="Pfam" id="PF14296">
    <property type="entry name" value="O-ag_pol_Wzy"/>
    <property type="match status" value="1"/>
</dbReference>
<protein>
    <submittedName>
        <fullName evidence="2">O-antigen polysaccharide polymerase Wzy</fullName>
    </submittedName>
</protein>
<comment type="caution">
    <text evidence="2">The sequence shown here is derived from an EMBL/GenBank/DDBJ whole genome shotgun (WGS) entry which is preliminary data.</text>
</comment>
<dbReference type="InterPro" id="IPR029468">
    <property type="entry name" value="O-ag_pol_Wzy"/>
</dbReference>
<feature type="transmembrane region" description="Helical" evidence="1">
    <location>
        <begin position="157"/>
        <end position="174"/>
    </location>
</feature>
<dbReference type="Proteomes" id="UP000531659">
    <property type="component" value="Unassembled WGS sequence"/>
</dbReference>
<dbReference type="RefSeq" id="WP_171297968.1">
    <property type="nucleotide sequence ID" value="NZ_JABEYB010000012.1"/>
</dbReference>
<keyword evidence="1" id="KW-0812">Transmembrane</keyword>
<evidence type="ECO:0000313" key="2">
    <source>
        <dbReference type="EMBL" id="NNU77314.1"/>
    </source>
</evidence>
<feature type="transmembrane region" description="Helical" evidence="1">
    <location>
        <begin position="356"/>
        <end position="377"/>
    </location>
</feature>
<feature type="transmembrane region" description="Helical" evidence="1">
    <location>
        <begin position="436"/>
        <end position="455"/>
    </location>
</feature>
<organism evidence="2 3">
    <name type="scientific">Clostridium estertheticum</name>
    <dbReference type="NCBI Taxonomy" id="238834"/>
    <lineage>
        <taxon>Bacteria</taxon>
        <taxon>Bacillati</taxon>
        <taxon>Bacillota</taxon>
        <taxon>Clostridia</taxon>
        <taxon>Eubacteriales</taxon>
        <taxon>Clostridiaceae</taxon>
        <taxon>Clostridium</taxon>
    </lineage>
</organism>
<dbReference type="AlphaFoldDB" id="A0A7Y3T0W3"/>
<feature type="transmembrane region" description="Helical" evidence="1">
    <location>
        <begin position="76"/>
        <end position="95"/>
    </location>
</feature>
<feature type="transmembrane region" description="Helical" evidence="1">
    <location>
        <begin position="467"/>
        <end position="485"/>
    </location>
</feature>
<evidence type="ECO:0000256" key="1">
    <source>
        <dbReference type="SAM" id="Phobius"/>
    </source>
</evidence>
<keyword evidence="1" id="KW-1133">Transmembrane helix</keyword>
<feature type="transmembrane region" description="Helical" evidence="1">
    <location>
        <begin position="115"/>
        <end position="136"/>
    </location>
</feature>
<feature type="transmembrane region" description="Helical" evidence="1">
    <location>
        <begin position="277"/>
        <end position="297"/>
    </location>
</feature>
<evidence type="ECO:0000313" key="3">
    <source>
        <dbReference type="Proteomes" id="UP000531659"/>
    </source>
</evidence>
<feature type="transmembrane region" description="Helical" evidence="1">
    <location>
        <begin position="208"/>
        <end position="226"/>
    </location>
</feature>
<feature type="transmembrane region" description="Helical" evidence="1">
    <location>
        <begin position="404"/>
        <end position="424"/>
    </location>
</feature>
<dbReference type="EMBL" id="JABEYB010000012">
    <property type="protein sequence ID" value="NNU77314.1"/>
    <property type="molecule type" value="Genomic_DNA"/>
</dbReference>
<feature type="transmembrane region" description="Helical" evidence="1">
    <location>
        <begin position="16"/>
        <end position="37"/>
    </location>
</feature>
<name>A0A7Y3T0W3_9CLOT</name>
<feature type="transmembrane region" description="Helical" evidence="1">
    <location>
        <begin position="43"/>
        <end position="64"/>
    </location>
</feature>
<proteinExistence type="predicted"/>
<reference evidence="2 3" key="1">
    <citation type="submission" date="2020-05" db="EMBL/GenBank/DDBJ databases">
        <title>Complete genome of Clostridium estertheticum subspecies estertheticum, isolated from Vacuum packed lamb meat from New Zealand imported to Switzerland.</title>
        <authorList>
            <person name="Wambui J."/>
            <person name="Stevens M.J.A."/>
            <person name="Stephan R."/>
        </authorList>
    </citation>
    <scope>NUCLEOTIDE SEQUENCE [LARGE SCALE GENOMIC DNA]</scope>
    <source>
        <strain evidence="2 3">CEST001</strain>
    </source>
</reference>
<accession>A0A7Y3T0W3</accession>